<dbReference type="SUPFAM" id="SSF46689">
    <property type="entry name" value="Homeodomain-like"/>
    <property type="match status" value="1"/>
</dbReference>
<dbReference type="InterPro" id="IPR036271">
    <property type="entry name" value="Tet_transcr_reg_TetR-rel_C_sf"/>
</dbReference>
<evidence type="ECO:0000259" key="4">
    <source>
        <dbReference type="PROSITE" id="PS50977"/>
    </source>
</evidence>
<feature type="region of interest" description="Disordered" evidence="3">
    <location>
        <begin position="1"/>
        <end position="42"/>
    </location>
</feature>
<evidence type="ECO:0000256" key="2">
    <source>
        <dbReference type="PROSITE-ProRule" id="PRU00335"/>
    </source>
</evidence>
<evidence type="ECO:0000256" key="1">
    <source>
        <dbReference type="ARBA" id="ARBA00023125"/>
    </source>
</evidence>
<dbReference type="SUPFAM" id="SSF48498">
    <property type="entry name" value="Tetracyclin repressor-like, C-terminal domain"/>
    <property type="match status" value="1"/>
</dbReference>
<dbReference type="EMBL" id="CP048261">
    <property type="protein sequence ID" value="QST82016.1"/>
    <property type="molecule type" value="Genomic_DNA"/>
</dbReference>
<dbReference type="InterPro" id="IPR050109">
    <property type="entry name" value="HTH-type_TetR-like_transc_reg"/>
</dbReference>
<dbReference type="Gene3D" id="1.10.357.10">
    <property type="entry name" value="Tetracycline Repressor, domain 2"/>
    <property type="match status" value="1"/>
</dbReference>
<reference evidence="5" key="1">
    <citation type="submission" date="2012-12" db="EMBL/GenBank/DDBJ databases">
        <authorList>
            <person name="Pethick F.E."/>
            <person name="MacFadyen A.C."/>
            <person name="Tang Z."/>
            <person name="Sangal V."/>
            <person name="Tze-Tze L."/>
            <person name="Chu J."/>
            <person name="Guo M."/>
            <person name="Kirby R."/>
            <person name="Hoskisson P.A."/>
            <person name="Herron P.R."/>
            <person name="Hunter I.S."/>
        </authorList>
    </citation>
    <scope>NUCLEOTIDE SEQUENCE</scope>
    <source>
        <strain evidence="5">ATCC 10970</strain>
    </source>
</reference>
<proteinExistence type="predicted"/>
<dbReference type="GO" id="GO:0000976">
    <property type="term" value="F:transcription cis-regulatory region binding"/>
    <property type="evidence" value="ECO:0007669"/>
    <property type="project" value="TreeGrafter"/>
</dbReference>
<dbReference type="Proteomes" id="UP000011074">
    <property type="component" value="Chromosome"/>
</dbReference>
<dbReference type="InterPro" id="IPR009057">
    <property type="entry name" value="Homeodomain-like_sf"/>
</dbReference>
<evidence type="ECO:0000313" key="6">
    <source>
        <dbReference type="Proteomes" id="UP000011074"/>
    </source>
</evidence>
<dbReference type="Pfam" id="PF17920">
    <property type="entry name" value="TetR_C_16"/>
    <property type="match status" value="1"/>
</dbReference>
<name>A0A8A1UML0_STRR1</name>
<protein>
    <submittedName>
        <fullName evidence="5">Helix-turn-helix transcriptional regulator</fullName>
    </submittedName>
</protein>
<dbReference type="GeneID" id="66856134"/>
<dbReference type="InterPro" id="IPR041678">
    <property type="entry name" value="TetR_C_16"/>
</dbReference>
<dbReference type="Gene3D" id="1.10.10.60">
    <property type="entry name" value="Homeodomain-like"/>
    <property type="match status" value="1"/>
</dbReference>
<accession>A0A8A1UML0</accession>
<evidence type="ECO:0000313" key="5">
    <source>
        <dbReference type="EMBL" id="QST82016.1"/>
    </source>
</evidence>
<dbReference type="RefSeq" id="WP_030183573.1">
    <property type="nucleotide sequence ID" value="NZ_CP048261.1"/>
</dbReference>
<dbReference type="PANTHER" id="PTHR30055:SF235">
    <property type="entry name" value="TRANSCRIPTIONAL REGULATORY PROTEIN"/>
    <property type="match status" value="1"/>
</dbReference>
<reference evidence="5" key="2">
    <citation type="submission" date="2020-01" db="EMBL/GenBank/DDBJ databases">
        <authorList>
            <person name="Algora L."/>
            <person name="Schniete J.K."/>
            <person name="MacFadyen A."/>
            <person name="Hoskisson P.A."/>
            <person name="Hunter I.S."/>
            <person name="Herron P.R."/>
        </authorList>
    </citation>
    <scope>NUCLEOTIDE SEQUENCE</scope>
    <source>
        <strain evidence="5">ATCC 10970</strain>
    </source>
</reference>
<dbReference type="GO" id="GO:0003700">
    <property type="term" value="F:DNA-binding transcription factor activity"/>
    <property type="evidence" value="ECO:0007669"/>
    <property type="project" value="TreeGrafter"/>
</dbReference>
<dbReference type="InterPro" id="IPR001647">
    <property type="entry name" value="HTH_TetR"/>
</dbReference>
<feature type="DNA-binding region" description="H-T-H motif" evidence="2">
    <location>
        <begin position="66"/>
        <end position="85"/>
    </location>
</feature>
<reference evidence="5" key="3">
    <citation type="journal article" date="2021" name="bioRxiv">
        <title>Bilateral symmetry of linear streptomycete chromosomes.</title>
        <authorList>
            <person name="Algora-Gallardo L."/>
            <person name="Schniete J.K."/>
            <person name="Mark D.R."/>
            <person name="Hunter I.S."/>
            <person name="Herron P.R."/>
        </authorList>
    </citation>
    <scope>NUCLEOTIDE SEQUENCE</scope>
    <source>
        <strain evidence="5">ATCC 10970</strain>
    </source>
</reference>
<gene>
    <name evidence="5" type="ORF">SRIM_019245</name>
</gene>
<dbReference type="Pfam" id="PF00440">
    <property type="entry name" value="TetR_N"/>
    <property type="match status" value="1"/>
</dbReference>
<sequence length="221" mass="23726">MADTVPSAPDTDADPEPSGAPAAPPAPGTAAEPPGADRPRRSDATRAAILAAARDRFAADGYERATIRAIAKDAGIDPSMVMRYYGNKAGLFAAASEIDLRLPDLTAVPRDELGARMIRHFLDRWENDETLTGMVRVAVTNEAGAERLRGVFTEQIRPMLATVCPVPEEVSARAALVGSQLVGIGMLRYVLFLPPAVDLTREEIVAWLAPTLQRYLTAEHP</sequence>
<organism evidence="5 6">
    <name type="scientific">Streptomyces rimosus subsp. rimosus (strain ATCC 10970 / DSM 40260 / JCM 4667 / NRRL 2234)</name>
    <dbReference type="NCBI Taxonomy" id="1265868"/>
    <lineage>
        <taxon>Bacteria</taxon>
        <taxon>Bacillati</taxon>
        <taxon>Actinomycetota</taxon>
        <taxon>Actinomycetes</taxon>
        <taxon>Kitasatosporales</taxon>
        <taxon>Streptomycetaceae</taxon>
        <taxon>Streptomyces</taxon>
    </lineage>
</organism>
<feature type="domain" description="HTH tetR-type" evidence="4">
    <location>
        <begin position="43"/>
        <end position="103"/>
    </location>
</feature>
<evidence type="ECO:0000256" key="3">
    <source>
        <dbReference type="SAM" id="MobiDB-lite"/>
    </source>
</evidence>
<dbReference type="PROSITE" id="PS50977">
    <property type="entry name" value="HTH_TETR_2"/>
    <property type="match status" value="1"/>
</dbReference>
<dbReference type="AlphaFoldDB" id="A0A8A1UML0"/>
<dbReference type="PRINTS" id="PR00455">
    <property type="entry name" value="HTHTETR"/>
</dbReference>
<keyword evidence="1 2" id="KW-0238">DNA-binding</keyword>
<dbReference type="PANTHER" id="PTHR30055">
    <property type="entry name" value="HTH-TYPE TRANSCRIPTIONAL REGULATOR RUTR"/>
    <property type="match status" value="1"/>
</dbReference>